<dbReference type="InterPro" id="IPR032806">
    <property type="entry name" value="YbfD_N"/>
</dbReference>
<dbReference type="RefSeq" id="WP_112443339.1">
    <property type="nucleotide sequence ID" value="NZ_CP030074.1"/>
</dbReference>
<feature type="domain" description="H repeat-associated protein N-terminal" evidence="3">
    <location>
        <begin position="33"/>
        <end position="89"/>
    </location>
</feature>
<proteinExistence type="predicted"/>
<name>A0A2Z4JEL4_9ACTN</name>
<reference evidence="5" key="1">
    <citation type="submission" date="2018-06" db="EMBL/GenBank/DDBJ databases">
        <authorList>
            <person name="Li K."/>
        </authorList>
    </citation>
    <scope>NUCLEOTIDE SEQUENCE [LARGE SCALE GENOMIC DNA]</scope>
    <source>
        <strain evidence="5">ZFG47</strain>
        <plasmid evidence="5">unnamed1</plasmid>
    </source>
</reference>
<dbReference type="Proteomes" id="UP000249616">
    <property type="component" value="Plasmid unnamed1"/>
</dbReference>
<keyword evidence="2" id="KW-0812">Transmembrane</keyword>
<evidence type="ECO:0000313" key="5">
    <source>
        <dbReference type="Proteomes" id="UP000249616"/>
    </source>
</evidence>
<keyword evidence="2" id="KW-0472">Membrane</keyword>
<organism evidence="4 5">
    <name type="scientific">Streptomyces cadmiisoli</name>
    <dbReference type="NCBI Taxonomy" id="2184053"/>
    <lineage>
        <taxon>Bacteria</taxon>
        <taxon>Bacillati</taxon>
        <taxon>Actinomycetota</taxon>
        <taxon>Actinomycetes</taxon>
        <taxon>Kitasatosporales</taxon>
        <taxon>Streptomycetaceae</taxon>
        <taxon>Streptomyces</taxon>
        <taxon>Streptomyces aurantiacus group</taxon>
    </lineage>
</organism>
<evidence type="ECO:0000313" key="4">
    <source>
        <dbReference type="EMBL" id="AWW43554.1"/>
    </source>
</evidence>
<geneLocation type="plasmid" evidence="4 5">
    <name>unnamed1</name>
</geneLocation>
<keyword evidence="2" id="KW-1133">Transmembrane helix</keyword>
<keyword evidence="5" id="KW-1185">Reference proteome</keyword>
<feature type="region of interest" description="Disordered" evidence="1">
    <location>
        <begin position="94"/>
        <end position="128"/>
    </location>
</feature>
<dbReference type="AlphaFoldDB" id="A0A2Z4JEL4"/>
<keyword evidence="4" id="KW-0614">Plasmid</keyword>
<evidence type="ECO:0000256" key="2">
    <source>
        <dbReference type="SAM" id="Phobius"/>
    </source>
</evidence>
<feature type="compositionally biased region" description="Basic and acidic residues" evidence="1">
    <location>
        <begin position="105"/>
        <end position="121"/>
    </location>
</feature>
<gene>
    <name evidence="4" type="ORF">DN051_44405</name>
</gene>
<evidence type="ECO:0000256" key="1">
    <source>
        <dbReference type="SAM" id="MobiDB-lite"/>
    </source>
</evidence>
<accession>A0A2Z4JEL4</accession>
<dbReference type="Pfam" id="PF13808">
    <property type="entry name" value="DDE_Tnp_1_assoc"/>
    <property type="match status" value="1"/>
</dbReference>
<dbReference type="EMBL" id="CP030074">
    <property type="protein sequence ID" value="AWW43554.1"/>
    <property type="molecule type" value="Genomic_DNA"/>
</dbReference>
<dbReference type="KEGG" id="scad:DN051_44405"/>
<protein>
    <recommendedName>
        <fullName evidence="3">H repeat-associated protein N-terminal domain-containing protein</fullName>
    </recommendedName>
</protein>
<sequence>MPAHQSSRMPSCLEQLGDASSLIALETVADLRTYLNDVSDPRRRRGIRPLWTALLTTVAAAVLAGATSMAAIGEWAEDAPQRVLSRLGFRCRRTELSGVRRHPPRPADRPHPPATPHDHPPRPGRGGR</sequence>
<feature type="transmembrane region" description="Helical" evidence="2">
    <location>
        <begin position="50"/>
        <end position="72"/>
    </location>
</feature>
<evidence type="ECO:0000259" key="3">
    <source>
        <dbReference type="Pfam" id="PF13808"/>
    </source>
</evidence>